<evidence type="ECO:0000313" key="3">
    <source>
        <dbReference type="Proteomes" id="UP001595957"/>
    </source>
</evidence>
<dbReference type="SUPFAM" id="SSF51735">
    <property type="entry name" value="NAD(P)-binding Rossmann-fold domains"/>
    <property type="match status" value="1"/>
</dbReference>
<keyword evidence="3" id="KW-1185">Reference proteome</keyword>
<proteinExistence type="predicted"/>
<gene>
    <name evidence="2" type="ORF">ACFO3E_18200</name>
</gene>
<feature type="domain" description="NAD-dependent epimerase/dehydratase" evidence="1">
    <location>
        <begin position="8"/>
        <end position="39"/>
    </location>
</feature>
<dbReference type="InterPro" id="IPR036291">
    <property type="entry name" value="NAD(P)-bd_dom_sf"/>
</dbReference>
<dbReference type="Gene3D" id="3.40.50.720">
    <property type="entry name" value="NAD(P)-binding Rossmann-like Domain"/>
    <property type="match status" value="1"/>
</dbReference>
<evidence type="ECO:0000259" key="1">
    <source>
        <dbReference type="Pfam" id="PF01370"/>
    </source>
</evidence>
<dbReference type="EMBL" id="JBHSFZ010000064">
    <property type="protein sequence ID" value="MFC4596085.1"/>
    <property type="molecule type" value="Genomic_DNA"/>
</dbReference>
<reference evidence="3" key="1">
    <citation type="journal article" date="2019" name="Int. J. Syst. Evol. Microbiol.">
        <title>The Global Catalogue of Microorganisms (GCM) 10K type strain sequencing project: providing services to taxonomists for standard genome sequencing and annotation.</title>
        <authorList>
            <consortium name="The Broad Institute Genomics Platform"/>
            <consortium name="The Broad Institute Genome Sequencing Center for Infectious Disease"/>
            <person name="Wu L."/>
            <person name="Ma J."/>
        </authorList>
    </citation>
    <scope>NUCLEOTIDE SEQUENCE [LARGE SCALE GENOMIC DNA]</scope>
    <source>
        <strain evidence="3">NBRC 103632</strain>
    </source>
</reference>
<dbReference type="Proteomes" id="UP001595957">
    <property type="component" value="Unassembled WGS sequence"/>
</dbReference>
<sequence>MQSSKLDCHVLSGNDITLYGDGSPIRSFCYVSDVVDGLLELRITDLHPVISATGKKHPLLELAQLRPAPRSA</sequence>
<accession>A0ABV9F2F2</accession>
<dbReference type="InterPro" id="IPR001509">
    <property type="entry name" value="Epimerase_deHydtase"/>
</dbReference>
<organism evidence="2 3">
    <name type="scientific">Sphingobium tyrosinilyticum</name>
    <dbReference type="NCBI Taxonomy" id="2715436"/>
    <lineage>
        <taxon>Bacteria</taxon>
        <taxon>Pseudomonadati</taxon>
        <taxon>Pseudomonadota</taxon>
        <taxon>Alphaproteobacteria</taxon>
        <taxon>Sphingomonadales</taxon>
        <taxon>Sphingomonadaceae</taxon>
        <taxon>Sphingobium</taxon>
    </lineage>
</organism>
<comment type="caution">
    <text evidence="2">The sequence shown here is derived from an EMBL/GenBank/DDBJ whole genome shotgun (WGS) entry which is preliminary data.</text>
</comment>
<evidence type="ECO:0000313" key="2">
    <source>
        <dbReference type="EMBL" id="MFC4596085.1"/>
    </source>
</evidence>
<name>A0ABV9F2F2_9SPHN</name>
<protein>
    <submittedName>
        <fullName evidence="2">NAD-dependent epimerase/dehydratase family protein</fullName>
    </submittedName>
</protein>
<dbReference type="Pfam" id="PF01370">
    <property type="entry name" value="Epimerase"/>
    <property type="match status" value="1"/>
</dbReference>
<dbReference type="RefSeq" id="WP_066523647.1">
    <property type="nucleotide sequence ID" value="NZ_JBHSFZ010000064.1"/>
</dbReference>